<feature type="non-terminal residue" evidence="1">
    <location>
        <position position="1"/>
    </location>
</feature>
<evidence type="ECO:0000313" key="1">
    <source>
        <dbReference type="EMBL" id="CAG8816111.1"/>
    </source>
</evidence>
<accession>A0ABN7W4D1</accession>
<gene>
    <name evidence="1" type="ORF">GMARGA_LOCUS26454</name>
</gene>
<dbReference type="EMBL" id="CAJVQB010030841">
    <property type="protein sequence ID" value="CAG8816111.1"/>
    <property type="molecule type" value="Genomic_DNA"/>
</dbReference>
<comment type="caution">
    <text evidence="1">The sequence shown here is derived from an EMBL/GenBank/DDBJ whole genome shotgun (WGS) entry which is preliminary data.</text>
</comment>
<organism evidence="1 2">
    <name type="scientific">Gigaspora margarita</name>
    <dbReference type="NCBI Taxonomy" id="4874"/>
    <lineage>
        <taxon>Eukaryota</taxon>
        <taxon>Fungi</taxon>
        <taxon>Fungi incertae sedis</taxon>
        <taxon>Mucoromycota</taxon>
        <taxon>Glomeromycotina</taxon>
        <taxon>Glomeromycetes</taxon>
        <taxon>Diversisporales</taxon>
        <taxon>Gigasporaceae</taxon>
        <taxon>Gigaspora</taxon>
    </lineage>
</organism>
<evidence type="ECO:0000313" key="2">
    <source>
        <dbReference type="Proteomes" id="UP000789901"/>
    </source>
</evidence>
<name>A0ABN7W4D1_GIGMA</name>
<protein>
    <submittedName>
        <fullName evidence="1">14225_t:CDS:1</fullName>
    </submittedName>
</protein>
<sequence length="359" mass="40286">SLTQLHNNAINRYYQAHTNNRALAIQVLQSIEPDLSCIFCRYQSNVPLPRGIVLTLFQRFTSFLSIPRINKTYTNQYDIYIDQPNYTLLSTSHIDNLETTESTPSQPIQSTSSETIIDIDSTSTPLESDNLNTETSQTIHNISTSTIEIKQDQTTTFYSVPPSPVQILDSRSAPVSPIIPLTLYNISSSPPNILLFTSTANHWSSVAINRNIEQSSSSSYTLLYSQLDTSNNFSPKFSPIPISTQYIYTSIYPNISDTEEATQTFLNNQSDSDSEQSFGKAYTAILNQVRTLNNNTDNQNLFSNYPISDEESNSSDTKQLTELDQNQGYCNECYQDINKLTLPNNPEEGSSNSFTITTE</sequence>
<proteinExistence type="predicted"/>
<reference evidence="1 2" key="1">
    <citation type="submission" date="2021-06" db="EMBL/GenBank/DDBJ databases">
        <authorList>
            <person name="Kallberg Y."/>
            <person name="Tangrot J."/>
            <person name="Rosling A."/>
        </authorList>
    </citation>
    <scope>NUCLEOTIDE SEQUENCE [LARGE SCALE GENOMIC DNA]</scope>
    <source>
        <strain evidence="1 2">120-4 pot B 10/14</strain>
    </source>
</reference>
<keyword evidence="2" id="KW-1185">Reference proteome</keyword>
<dbReference type="Proteomes" id="UP000789901">
    <property type="component" value="Unassembled WGS sequence"/>
</dbReference>
<feature type="non-terminal residue" evidence="1">
    <location>
        <position position="359"/>
    </location>
</feature>